<evidence type="ECO:0000256" key="1">
    <source>
        <dbReference type="SAM" id="Phobius"/>
    </source>
</evidence>
<gene>
    <name evidence="2" type="ORF">chiPu_0023600</name>
</gene>
<evidence type="ECO:0000313" key="2">
    <source>
        <dbReference type="EMBL" id="GCC39988.1"/>
    </source>
</evidence>
<keyword evidence="1" id="KW-0472">Membrane</keyword>
<keyword evidence="1" id="KW-1133">Transmembrane helix</keyword>
<dbReference type="STRING" id="137246.A0A401TBF7"/>
<dbReference type="InterPro" id="IPR002347">
    <property type="entry name" value="SDR_fam"/>
</dbReference>
<accession>A0A401TBF7</accession>
<dbReference type="PANTHER" id="PTHR44147">
    <property type="entry name" value="DEHYDROGENASE/REDUCTASE SDR FAMILY MEMBER 1"/>
    <property type="match status" value="1"/>
</dbReference>
<feature type="non-terminal residue" evidence="2">
    <location>
        <position position="99"/>
    </location>
</feature>
<protein>
    <submittedName>
        <fullName evidence="2">Uncharacterized protein</fullName>
    </submittedName>
</protein>
<evidence type="ECO:0000313" key="3">
    <source>
        <dbReference type="Proteomes" id="UP000287033"/>
    </source>
</evidence>
<dbReference type="Gene3D" id="3.40.50.720">
    <property type="entry name" value="NAD(P)-binding Rossmann-like Domain"/>
    <property type="match status" value="1"/>
</dbReference>
<dbReference type="OrthoDB" id="9948778at2759"/>
<keyword evidence="3" id="KW-1185">Reference proteome</keyword>
<dbReference type="Pfam" id="PF00106">
    <property type="entry name" value="adh_short"/>
    <property type="match status" value="1"/>
</dbReference>
<feature type="transmembrane region" description="Helical" evidence="1">
    <location>
        <begin position="75"/>
        <end position="96"/>
    </location>
</feature>
<dbReference type="EMBL" id="BEZZ01023700">
    <property type="protein sequence ID" value="GCC39988.1"/>
    <property type="molecule type" value="Genomic_DNA"/>
</dbReference>
<name>A0A401TBF7_CHIPU</name>
<sequence length="99" mass="11305">MGQFELRSEVGERPWRCDRITPLYFFSQAILNSQGEKFWEMPASFWDDVNNVGLRGHYICSVYAARMMVETKRGLIVIISSMGGLRYLFNVAYGVGKAA</sequence>
<dbReference type="InterPro" id="IPR036291">
    <property type="entry name" value="NAD(P)-bd_dom_sf"/>
</dbReference>
<dbReference type="PANTHER" id="PTHR44147:SF2">
    <property type="entry name" value="DEHYDROGENASE_REDUCTASE SDR FAMILY MEMBER 1"/>
    <property type="match status" value="1"/>
</dbReference>
<organism evidence="2 3">
    <name type="scientific">Chiloscyllium punctatum</name>
    <name type="common">Brownbanded bambooshark</name>
    <name type="synonym">Hemiscyllium punctatum</name>
    <dbReference type="NCBI Taxonomy" id="137246"/>
    <lineage>
        <taxon>Eukaryota</taxon>
        <taxon>Metazoa</taxon>
        <taxon>Chordata</taxon>
        <taxon>Craniata</taxon>
        <taxon>Vertebrata</taxon>
        <taxon>Chondrichthyes</taxon>
        <taxon>Elasmobranchii</taxon>
        <taxon>Galeomorphii</taxon>
        <taxon>Galeoidea</taxon>
        <taxon>Orectolobiformes</taxon>
        <taxon>Hemiscylliidae</taxon>
        <taxon>Chiloscyllium</taxon>
    </lineage>
</organism>
<dbReference type="Proteomes" id="UP000287033">
    <property type="component" value="Unassembled WGS sequence"/>
</dbReference>
<reference evidence="2 3" key="1">
    <citation type="journal article" date="2018" name="Nat. Ecol. Evol.">
        <title>Shark genomes provide insights into elasmobranch evolution and the origin of vertebrates.</title>
        <authorList>
            <person name="Hara Y"/>
            <person name="Yamaguchi K"/>
            <person name="Onimaru K"/>
            <person name="Kadota M"/>
            <person name="Koyanagi M"/>
            <person name="Keeley SD"/>
            <person name="Tatsumi K"/>
            <person name="Tanaka K"/>
            <person name="Motone F"/>
            <person name="Kageyama Y"/>
            <person name="Nozu R"/>
            <person name="Adachi N"/>
            <person name="Nishimura O"/>
            <person name="Nakagawa R"/>
            <person name="Tanegashima C"/>
            <person name="Kiyatake I"/>
            <person name="Matsumoto R"/>
            <person name="Murakumo K"/>
            <person name="Nishida K"/>
            <person name="Terakita A"/>
            <person name="Kuratani S"/>
            <person name="Sato K"/>
            <person name="Hyodo S Kuraku.S."/>
        </authorList>
    </citation>
    <scope>NUCLEOTIDE SEQUENCE [LARGE SCALE GENOMIC DNA]</scope>
</reference>
<proteinExistence type="predicted"/>
<dbReference type="AlphaFoldDB" id="A0A401TBF7"/>
<comment type="caution">
    <text evidence="2">The sequence shown here is derived from an EMBL/GenBank/DDBJ whole genome shotgun (WGS) entry which is preliminary data.</text>
</comment>
<dbReference type="SUPFAM" id="SSF51735">
    <property type="entry name" value="NAD(P)-binding Rossmann-fold domains"/>
    <property type="match status" value="1"/>
</dbReference>
<keyword evidence="1" id="KW-0812">Transmembrane</keyword>